<dbReference type="Gene3D" id="1.20.120.430">
    <property type="entry name" value="tRNA modification GTPase MnmE domain 2"/>
    <property type="match status" value="1"/>
</dbReference>
<dbReference type="EMBL" id="UOEE01000061">
    <property type="protein sequence ID" value="VAV88337.1"/>
    <property type="molecule type" value="Genomic_DNA"/>
</dbReference>
<name>A0A3B0RA15_9ZZZZ</name>
<dbReference type="PANTHER" id="PTHR42714">
    <property type="entry name" value="TRNA MODIFICATION GTPASE GTPBP3"/>
    <property type="match status" value="1"/>
</dbReference>
<evidence type="ECO:0000256" key="3">
    <source>
        <dbReference type="ARBA" id="ARBA00022694"/>
    </source>
</evidence>
<dbReference type="PANTHER" id="PTHR42714:SF2">
    <property type="entry name" value="TRNA MODIFICATION GTPASE GTPBP3, MITOCHONDRIAL"/>
    <property type="match status" value="1"/>
</dbReference>
<dbReference type="InterPro" id="IPR005225">
    <property type="entry name" value="Small_GTP-bd"/>
</dbReference>
<dbReference type="InterPro" id="IPR025867">
    <property type="entry name" value="MnmE_helical"/>
</dbReference>
<evidence type="ECO:0000256" key="1">
    <source>
        <dbReference type="ARBA" id="ARBA00004173"/>
    </source>
</evidence>
<dbReference type="AlphaFoldDB" id="A0A3B0RA15"/>
<dbReference type="HAMAP" id="MF_00379">
    <property type="entry name" value="GTPase_MnmE"/>
    <property type="match status" value="1"/>
</dbReference>
<dbReference type="FunFam" id="3.30.1360.120:FF:000007">
    <property type="entry name" value="tRNA modification GTPase GTPBP3, mitochondrial"/>
    <property type="match status" value="1"/>
</dbReference>
<dbReference type="InterPro" id="IPR031168">
    <property type="entry name" value="G_TrmE"/>
</dbReference>
<evidence type="ECO:0000256" key="5">
    <source>
        <dbReference type="ARBA" id="ARBA00023134"/>
    </source>
</evidence>
<dbReference type="GO" id="GO:0003924">
    <property type="term" value="F:GTPase activity"/>
    <property type="evidence" value="ECO:0007669"/>
    <property type="project" value="InterPro"/>
</dbReference>
<dbReference type="InterPro" id="IPR027417">
    <property type="entry name" value="P-loop_NTPase"/>
</dbReference>
<dbReference type="InterPro" id="IPR018948">
    <property type="entry name" value="GTP-bd_TrmE_N"/>
</dbReference>
<dbReference type="CDD" id="cd14858">
    <property type="entry name" value="TrmE_N"/>
    <property type="match status" value="1"/>
</dbReference>
<evidence type="ECO:0000313" key="7">
    <source>
        <dbReference type="EMBL" id="VAV88337.1"/>
    </source>
</evidence>
<gene>
    <name evidence="7" type="ORF">MNBD_ALPHA06-465</name>
</gene>
<feature type="domain" description="TrmE-type G" evidence="6">
    <location>
        <begin position="221"/>
        <end position="367"/>
    </location>
</feature>
<keyword evidence="4" id="KW-0547">Nucleotide-binding</keyword>
<dbReference type="GO" id="GO:0005525">
    <property type="term" value="F:GTP binding"/>
    <property type="evidence" value="ECO:0007669"/>
    <property type="project" value="UniProtKB-KW"/>
</dbReference>
<proteinExistence type="inferred from homology"/>
<dbReference type="PROSITE" id="PS51709">
    <property type="entry name" value="G_TRME"/>
    <property type="match status" value="1"/>
</dbReference>
<evidence type="ECO:0000256" key="4">
    <source>
        <dbReference type="ARBA" id="ARBA00022741"/>
    </source>
</evidence>
<comment type="subcellular location">
    <subcellularLocation>
        <location evidence="1">Mitochondrion</location>
    </subcellularLocation>
</comment>
<dbReference type="GO" id="GO:0005739">
    <property type="term" value="C:mitochondrion"/>
    <property type="evidence" value="ECO:0007669"/>
    <property type="project" value="UniProtKB-SubCell"/>
</dbReference>
<dbReference type="Gene3D" id="3.40.50.300">
    <property type="entry name" value="P-loop containing nucleotide triphosphate hydrolases"/>
    <property type="match status" value="1"/>
</dbReference>
<dbReference type="NCBIfam" id="TIGR00231">
    <property type="entry name" value="small_GTP"/>
    <property type="match status" value="1"/>
</dbReference>
<evidence type="ECO:0000259" key="6">
    <source>
        <dbReference type="PROSITE" id="PS51709"/>
    </source>
</evidence>
<comment type="similarity">
    <text evidence="2">Belongs to the TRAFAC class TrmE-Era-EngA-EngB-Septin-like GTPase superfamily. TrmE GTPase family.</text>
</comment>
<keyword evidence="5" id="KW-0342">GTP-binding</keyword>
<keyword evidence="3" id="KW-0819">tRNA processing</keyword>
<dbReference type="SUPFAM" id="SSF52540">
    <property type="entry name" value="P-loop containing nucleoside triphosphate hydrolases"/>
    <property type="match status" value="1"/>
</dbReference>
<accession>A0A3B0RA15</accession>
<dbReference type="Pfam" id="PF12631">
    <property type="entry name" value="MnmE_helical"/>
    <property type="match status" value="1"/>
</dbReference>
<dbReference type="GO" id="GO:0002098">
    <property type="term" value="P:tRNA wobble uridine modification"/>
    <property type="evidence" value="ECO:0007669"/>
    <property type="project" value="TreeGrafter"/>
</dbReference>
<dbReference type="InterPro" id="IPR027368">
    <property type="entry name" value="MnmE_dom2"/>
</dbReference>
<evidence type="ECO:0000256" key="2">
    <source>
        <dbReference type="ARBA" id="ARBA00011043"/>
    </source>
</evidence>
<protein>
    <submittedName>
        <fullName evidence="7">tRNA-5-carboxymethylaminomethyl-2-thiouridine(34) synthesis protein MnmE</fullName>
    </submittedName>
</protein>
<dbReference type="InterPro" id="IPR006073">
    <property type="entry name" value="GTP-bd"/>
</dbReference>
<sequence>MSKQIHNETIFALASARGMAGVAVLRISGSFAHKTVQNMIKNKSLPERYAKLKTLICPITDTVLDQALVLFFAQPNSFTGEDVVELHCHGSPAVIEAVCASLSKQGLRLAEPGEFSRRAFGNGRMDLVQAEGLADLIDAKTEKQRQQALAQMAGEVSQQVAQWRKLLLAAIARVEAEIDFPDEEDVAGTLAEQVLPGLRQLQELLQTQLLEAKRGQTIRNGFLIALIGPVNAGKSTLLNALAGRERAIVSDIPGTTRDVIEVDLRIAGFMVSVADTAGLRETRDKIEQEGIRRSKSTAIKADMRLFLQDVQTGETQKPDLYQPGDLLVQSKADLQKTPKIKGDELSISAKTGTGINQLLARIEQRVIAQLAATELPALSRLRHIKAVQQAIENLQLAEQELEKMPELAAEHLRAASQNLAVLLGEMNTEQVLGEIFSGFCIGK</sequence>
<dbReference type="CDD" id="cd04164">
    <property type="entry name" value="trmE"/>
    <property type="match status" value="1"/>
</dbReference>
<dbReference type="GO" id="GO:0030488">
    <property type="term" value="P:tRNA methylation"/>
    <property type="evidence" value="ECO:0007669"/>
    <property type="project" value="TreeGrafter"/>
</dbReference>
<dbReference type="InterPro" id="IPR027266">
    <property type="entry name" value="TrmE/GcvT-like"/>
</dbReference>
<dbReference type="Gene3D" id="3.30.1360.120">
    <property type="entry name" value="Probable tRNA modification gtpase trme, domain 1"/>
    <property type="match status" value="1"/>
</dbReference>
<dbReference type="Pfam" id="PF01926">
    <property type="entry name" value="MMR_HSR1"/>
    <property type="match status" value="1"/>
</dbReference>
<dbReference type="InterPro" id="IPR004520">
    <property type="entry name" value="GTPase_MnmE"/>
</dbReference>
<dbReference type="NCBIfam" id="NF003661">
    <property type="entry name" value="PRK05291.1-3"/>
    <property type="match status" value="1"/>
</dbReference>
<dbReference type="NCBIfam" id="TIGR00450">
    <property type="entry name" value="mnmE_trmE_thdF"/>
    <property type="match status" value="1"/>
</dbReference>
<reference evidence="7" key="1">
    <citation type="submission" date="2018-06" db="EMBL/GenBank/DDBJ databases">
        <authorList>
            <person name="Zhirakovskaya E."/>
        </authorList>
    </citation>
    <scope>NUCLEOTIDE SEQUENCE</scope>
</reference>
<organism evidence="7">
    <name type="scientific">hydrothermal vent metagenome</name>
    <dbReference type="NCBI Taxonomy" id="652676"/>
    <lineage>
        <taxon>unclassified sequences</taxon>
        <taxon>metagenomes</taxon>
        <taxon>ecological metagenomes</taxon>
    </lineage>
</organism>
<dbReference type="Pfam" id="PF10396">
    <property type="entry name" value="TrmE_N"/>
    <property type="match status" value="1"/>
</dbReference>
<dbReference type="SUPFAM" id="SSF116878">
    <property type="entry name" value="TrmE connector domain"/>
    <property type="match status" value="1"/>
</dbReference>